<evidence type="ECO:0000313" key="2">
    <source>
        <dbReference type="Proteomes" id="UP000321485"/>
    </source>
</evidence>
<dbReference type="AlphaFoldDB" id="A0A561XI12"/>
<organism evidence="1 2">
    <name type="scientific">Acidovorax delafieldii</name>
    <name type="common">Pseudomonas delafieldii</name>
    <dbReference type="NCBI Taxonomy" id="47920"/>
    <lineage>
        <taxon>Bacteria</taxon>
        <taxon>Pseudomonadati</taxon>
        <taxon>Pseudomonadota</taxon>
        <taxon>Betaproteobacteria</taxon>
        <taxon>Burkholderiales</taxon>
        <taxon>Comamonadaceae</taxon>
        <taxon>Acidovorax</taxon>
    </lineage>
</organism>
<proteinExistence type="predicted"/>
<dbReference type="Proteomes" id="UP000321485">
    <property type="component" value="Unassembled WGS sequence"/>
</dbReference>
<evidence type="ECO:0000313" key="1">
    <source>
        <dbReference type="EMBL" id="TWG35754.1"/>
    </source>
</evidence>
<name>A0A561XI12_ACIDE</name>
<protein>
    <submittedName>
        <fullName evidence="1">Uncharacterized protein</fullName>
    </submittedName>
</protein>
<gene>
    <name evidence="1" type="ORF">ATF69_3316</name>
</gene>
<dbReference type="EMBL" id="VJWE01000015">
    <property type="protein sequence ID" value="TWG35754.1"/>
    <property type="molecule type" value="Genomic_DNA"/>
</dbReference>
<sequence length="183" mass="21018">MGDTMPATRPSQLLTLQSFGDISRFLREGVADEDSRQLRDSLGALSSQIDEAVRIRRTSTDTTEITRRVVTLSHSAREHQLFLTGLGSAWHALYEFGAYQRALRELRNAIADWQLMLERRSTKESESFDQFELLAWRTLGEALLLIDMYEHQSNPASDLQDVQPPRKPSALQRLRAWFRGGRR</sequence>
<reference evidence="1 2" key="1">
    <citation type="journal article" date="2015" name="Stand. Genomic Sci.">
        <title>Genomic Encyclopedia of Bacterial and Archaeal Type Strains, Phase III: the genomes of soil and plant-associated and newly described type strains.</title>
        <authorList>
            <person name="Whitman W.B."/>
            <person name="Woyke T."/>
            <person name="Klenk H.P."/>
            <person name="Zhou Y."/>
            <person name="Lilburn T.G."/>
            <person name="Beck B.J."/>
            <person name="De Vos P."/>
            <person name="Vandamme P."/>
            <person name="Eisen J.A."/>
            <person name="Garrity G."/>
            <person name="Hugenholtz P."/>
            <person name="Kyrpides N.C."/>
        </authorList>
    </citation>
    <scope>NUCLEOTIDE SEQUENCE [LARGE SCALE GENOMIC DNA]</scope>
    <source>
        <strain evidence="1 2">DSM 64</strain>
    </source>
</reference>
<accession>A0A561XI12</accession>
<comment type="caution">
    <text evidence="1">The sequence shown here is derived from an EMBL/GenBank/DDBJ whole genome shotgun (WGS) entry which is preliminary data.</text>
</comment>